<dbReference type="InterPro" id="IPR013517">
    <property type="entry name" value="FG-GAP"/>
</dbReference>
<dbReference type="InterPro" id="IPR028994">
    <property type="entry name" value="Integrin_alpha_N"/>
</dbReference>
<keyword evidence="4" id="KW-0843">Virulence</keyword>
<dbReference type="InterPro" id="IPR022045">
    <property type="entry name" value="TcdB_toxin_mid/N"/>
</dbReference>
<gene>
    <name evidence="7" type="ORF">OYT1_ch2454</name>
</gene>
<feature type="signal peptide" evidence="5">
    <location>
        <begin position="1"/>
        <end position="34"/>
    </location>
</feature>
<dbReference type="Pfam" id="PF13517">
    <property type="entry name" value="FG-GAP_3"/>
    <property type="match status" value="2"/>
</dbReference>
<sequence>MKPQIMPIHFRHFVKRLGVALGVATLLIAQSAEAVFFTPGQFGVSPTGAANYSIPIALPPGTAGMAPSVAINYNSQGGNGLLGVGWSLSGLSAITRCPKTMAQDGVRKTVQYDASDRYCMDGQRLVSTSGVYGANGTVYRTERESFSRITSYGASGTPTTGPAYFTVETKAGLTMVYGNSVDSKIVQQGKTNIQVWALNKVVDSKNNYYTITYQDNSATSGEFYPTSIDYTGNTVTGLLPYNSVRFVYEARPDSTTLYDADGSTIKSTVRLNNIQTFAKVNGANVLVKDYRLDYAVSPASKRSRLTTLRECDGVITSATATCLPPTTVGWDATGDAVGNAVATQVQGGAGWNSIPHRYSGDFNGDGKPEMLVQNGSIGTSAYKCAGLDQAATFTCTALTIPSSQFPGHVTVGDFNGDGYDDIFSNGKLCHGPALTACVATGMPAAGGGLQTVPYQFYNGTVNVSANVQSSDYDSYVADVNNDGKLDLIYYQATGYDYISTTLMSEVRFERGYCLGPDLKTCNSVQLGSRPLGYTASVNWFLLYGVKPVGTGNVTVGDFNADGVSDLLYEFGGNTYRCSGTTVGVGGCSIIANAGWGGALDFLSGDYNGDGISDLFLAGSSASYFCPGPGIATANNCVQVATGDWKSPHIYPGDYNGDGITDLMVVGTGSAHLCAGPGISVASPTDTLLSKCTSKFTGNWFASDLRPGDYDGDGTTDLLLIDDASRKFVETGAGKADRVASFTNGLGASTNIIYKPLTDTTVYVKGAGSVYPVVDIQAPMYVVSNVASSNGIGGTVGTSYNYSYARVHQNGGGFLGFNVVRSCDTNVTPNICTQTTYTQDYPHQGLAKQVLKFAKNATVLPYLNLVTNTWSYATNAALGAIYHVPQLIKTQEVSYELGSGGTVQGAAITNVTTSNTYDPYGNPTLITVAANNPATPSVVFTKTTTNTYNNDTVNWYLGRLTGATVTSTIP</sequence>
<dbReference type="OrthoDB" id="5445630at2"/>
<evidence type="ECO:0000259" key="6">
    <source>
        <dbReference type="Pfam" id="PF12256"/>
    </source>
</evidence>
<dbReference type="RefSeq" id="WP_062626600.1">
    <property type="nucleotide sequence ID" value="NZ_AP018738.1"/>
</dbReference>
<dbReference type="AlphaFoldDB" id="A0A2Z6GF04"/>
<evidence type="ECO:0000256" key="2">
    <source>
        <dbReference type="ARBA" id="ARBA00022525"/>
    </source>
</evidence>
<evidence type="ECO:0000313" key="8">
    <source>
        <dbReference type="Proteomes" id="UP000033070"/>
    </source>
</evidence>
<accession>A0A2Z6GF04</accession>
<keyword evidence="8" id="KW-1185">Reference proteome</keyword>
<name>A0A2Z6GF04_9PROT</name>
<dbReference type="STRING" id="1188319.OYT1_01413"/>
<organism evidence="7 8">
    <name type="scientific">Ferriphaselus amnicola</name>
    <dbReference type="NCBI Taxonomy" id="1188319"/>
    <lineage>
        <taxon>Bacteria</taxon>
        <taxon>Pseudomonadati</taxon>
        <taxon>Pseudomonadota</taxon>
        <taxon>Betaproteobacteria</taxon>
        <taxon>Nitrosomonadales</taxon>
        <taxon>Gallionellaceae</taxon>
        <taxon>Ferriphaselus</taxon>
    </lineage>
</organism>
<dbReference type="Pfam" id="PF12256">
    <property type="entry name" value="TcdB_toxin_midN"/>
    <property type="match status" value="1"/>
</dbReference>
<keyword evidence="3 5" id="KW-0732">Signal</keyword>
<dbReference type="SUPFAM" id="SSF69318">
    <property type="entry name" value="Integrin alpha N-terminal domain"/>
    <property type="match status" value="2"/>
</dbReference>
<dbReference type="GO" id="GO:0005576">
    <property type="term" value="C:extracellular region"/>
    <property type="evidence" value="ECO:0007669"/>
    <property type="project" value="UniProtKB-SubCell"/>
</dbReference>
<comment type="subcellular location">
    <subcellularLocation>
        <location evidence="1">Secreted</location>
    </subcellularLocation>
</comment>
<keyword evidence="2" id="KW-0964">Secreted</keyword>
<evidence type="ECO:0000256" key="3">
    <source>
        <dbReference type="ARBA" id="ARBA00022729"/>
    </source>
</evidence>
<dbReference type="Gene3D" id="2.40.128.340">
    <property type="match status" value="1"/>
</dbReference>
<evidence type="ECO:0000256" key="4">
    <source>
        <dbReference type="ARBA" id="ARBA00023026"/>
    </source>
</evidence>
<reference evidence="7 8" key="1">
    <citation type="submission" date="2018-06" db="EMBL/GenBank/DDBJ databases">
        <title>OYT1 Genome Sequencing.</title>
        <authorList>
            <person name="Kato S."/>
            <person name="Itoh T."/>
            <person name="Ohkuma M."/>
        </authorList>
    </citation>
    <scope>NUCLEOTIDE SEQUENCE [LARGE SCALE GENOMIC DNA]</scope>
    <source>
        <strain evidence="7 8">OYT1</strain>
    </source>
</reference>
<proteinExistence type="predicted"/>
<dbReference type="KEGG" id="fam:OYT1_ch2454"/>
<feature type="chain" id="PRO_5017269804" evidence="5">
    <location>
        <begin position="35"/>
        <end position="969"/>
    </location>
</feature>
<dbReference type="Proteomes" id="UP000033070">
    <property type="component" value="Chromosome"/>
</dbReference>
<dbReference type="GO" id="GO:0005737">
    <property type="term" value="C:cytoplasm"/>
    <property type="evidence" value="ECO:0007669"/>
    <property type="project" value="InterPro"/>
</dbReference>
<dbReference type="Pfam" id="PF03534">
    <property type="entry name" value="SpvB"/>
    <property type="match status" value="1"/>
</dbReference>
<evidence type="ECO:0000256" key="1">
    <source>
        <dbReference type="ARBA" id="ARBA00004613"/>
    </source>
</evidence>
<dbReference type="InterPro" id="IPR003284">
    <property type="entry name" value="Sal_SpvB"/>
</dbReference>
<dbReference type="EMBL" id="AP018738">
    <property type="protein sequence ID" value="BBE51967.1"/>
    <property type="molecule type" value="Genomic_DNA"/>
</dbReference>
<evidence type="ECO:0000256" key="5">
    <source>
        <dbReference type="SAM" id="SignalP"/>
    </source>
</evidence>
<evidence type="ECO:0000313" key="7">
    <source>
        <dbReference type="EMBL" id="BBE51967.1"/>
    </source>
</evidence>
<feature type="domain" description="Insecticide toxin TcdB middle/N-terminal" evidence="6">
    <location>
        <begin position="704"/>
        <end position="843"/>
    </location>
</feature>
<dbReference type="Gene3D" id="2.130.10.130">
    <property type="entry name" value="Integrin alpha, N-terminal"/>
    <property type="match status" value="1"/>
</dbReference>
<dbReference type="PANTHER" id="PTHR46580">
    <property type="entry name" value="SENSOR KINASE-RELATED"/>
    <property type="match status" value="1"/>
</dbReference>
<protein>
    <submittedName>
        <fullName evidence="7">RHS repeat-associated core domain protein</fullName>
    </submittedName>
</protein>